<gene>
    <name evidence="2" type="ORF">AVDCRST_MAG77-5698</name>
</gene>
<accession>A0A6J4KCC1</accession>
<feature type="non-terminal residue" evidence="2">
    <location>
        <position position="1"/>
    </location>
</feature>
<dbReference type="EMBL" id="CADCTC010000296">
    <property type="protein sequence ID" value="CAA9301456.1"/>
    <property type="molecule type" value="Genomic_DNA"/>
</dbReference>
<feature type="region of interest" description="Disordered" evidence="1">
    <location>
        <begin position="1"/>
        <end position="36"/>
    </location>
</feature>
<evidence type="ECO:0000313" key="2">
    <source>
        <dbReference type="EMBL" id="CAA9301456.1"/>
    </source>
</evidence>
<evidence type="ECO:0000256" key="1">
    <source>
        <dbReference type="SAM" id="MobiDB-lite"/>
    </source>
</evidence>
<name>A0A6J4KCC1_9CHLR</name>
<reference evidence="2" key="1">
    <citation type="submission" date="2020-02" db="EMBL/GenBank/DDBJ databases">
        <authorList>
            <person name="Meier V. D."/>
        </authorList>
    </citation>
    <scope>NUCLEOTIDE SEQUENCE</scope>
    <source>
        <strain evidence="2">AVDCRST_MAG77</strain>
    </source>
</reference>
<feature type="compositionally biased region" description="Low complexity" evidence="1">
    <location>
        <begin position="11"/>
        <end position="33"/>
    </location>
</feature>
<sequence length="63" mass="6146">GAGRLARPWPRGSAATGAARPATGTWTTGRGAAQDQRQEALAVAGGGPGRAGARHPCAGSPQL</sequence>
<protein>
    <submittedName>
        <fullName evidence="2">Uncharacterized protein</fullName>
    </submittedName>
</protein>
<proteinExistence type="predicted"/>
<feature type="non-terminal residue" evidence="2">
    <location>
        <position position="63"/>
    </location>
</feature>
<feature type="region of interest" description="Disordered" evidence="1">
    <location>
        <begin position="44"/>
        <end position="63"/>
    </location>
</feature>
<feature type="compositionally biased region" description="Low complexity" evidence="1">
    <location>
        <begin position="54"/>
        <end position="63"/>
    </location>
</feature>
<organism evidence="2">
    <name type="scientific">uncultured Chloroflexota bacterium</name>
    <dbReference type="NCBI Taxonomy" id="166587"/>
    <lineage>
        <taxon>Bacteria</taxon>
        <taxon>Bacillati</taxon>
        <taxon>Chloroflexota</taxon>
        <taxon>environmental samples</taxon>
    </lineage>
</organism>
<dbReference type="AlphaFoldDB" id="A0A6J4KCC1"/>